<evidence type="ECO:0000313" key="2">
    <source>
        <dbReference type="Proteomes" id="UP001058974"/>
    </source>
</evidence>
<accession>A0A9D4VWG5</accession>
<dbReference type="AlphaFoldDB" id="A0A9D4VWG5"/>
<organism evidence="1 2">
    <name type="scientific">Pisum sativum</name>
    <name type="common">Garden pea</name>
    <name type="synonym">Lathyrus oleraceus</name>
    <dbReference type="NCBI Taxonomy" id="3888"/>
    <lineage>
        <taxon>Eukaryota</taxon>
        <taxon>Viridiplantae</taxon>
        <taxon>Streptophyta</taxon>
        <taxon>Embryophyta</taxon>
        <taxon>Tracheophyta</taxon>
        <taxon>Spermatophyta</taxon>
        <taxon>Magnoliopsida</taxon>
        <taxon>eudicotyledons</taxon>
        <taxon>Gunneridae</taxon>
        <taxon>Pentapetalae</taxon>
        <taxon>rosids</taxon>
        <taxon>fabids</taxon>
        <taxon>Fabales</taxon>
        <taxon>Fabaceae</taxon>
        <taxon>Papilionoideae</taxon>
        <taxon>50 kb inversion clade</taxon>
        <taxon>NPAAA clade</taxon>
        <taxon>Hologalegina</taxon>
        <taxon>IRL clade</taxon>
        <taxon>Fabeae</taxon>
        <taxon>Lathyrus</taxon>
    </lineage>
</organism>
<sequence length="116" mass="13250">MKNPLKTVIVLEERAEEVTRAPNVADLNACEEDTPLRDELRLSTKIKTKVKEGLVRCLRANVDLFTISPHEMPTIDPSVACNQLNIDLGAWYVSQRRRRQSLEKEEATTNTVQYLL</sequence>
<evidence type="ECO:0000313" key="1">
    <source>
        <dbReference type="EMBL" id="KAI5390822.1"/>
    </source>
</evidence>
<reference evidence="1 2" key="1">
    <citation type="journal article" date="2022" name="Nat. Genet.">
        <title>Improved pea reference genome and pan-genome highlight genomic features and evolutionary characteristics.</title>
        <authorList>
            <person name="Yang T."/>
            <person name="Liu R."/>
            <person name="Luo Y."/>
            <person name="Hu S."/>
            <person name="Wang D."/>
            <person name="Wang C."/>
            <person name="Pandey M.K."/>
            <person name="Ge S."/>
            <person name="Xu Q."/>
            <person name="Li N."/>
            <person name="Li G."/>
            <person name="Huang Y."/>
            <person name="Saxena R.K."/>
            <person name="Ji Y."/>
            <person name="Li M."/>
            <person name="Yan X."/>
            <person name="He Y."/>
            <person name="Liu Y."/>
            <person name="Wang X."/>
            <person name="Xiang C."/>
            <person name="Varshney R.K."/>
            <person name="Ding H."/>
            <person name="Gao S."/>
            <person name="Zong X."/>
        </authorList>
    </citation>
    <scope>NUCLEOTIDE SEQUENCE [LARGE SCALE GENOMIC DNA]</scope>
    <source>
        <strain evidence="1 2">cv. Zhongwan 6</strain>
    </source>
</reference>
<dbReference type="EMBL" id="JAMSHJ010000007">
    <property type="protein sequence ID" value="KAI5390822.1"/>
    <property type="molecule type" value="Genomic_DNA"/>
</dbReference>
<proteinExistence type="predicted"/>
<protein>
    <submittedName>
        <fullName evidence="1">Uncharacterized protein</fullName>
    </submittedName>
</protein>
<dbReference type="Proteomes" id="UP001058974">
    <property type="component" value="Chromosome 7"/>
</dbReference>
<dbReference type="Gramene" id="Psat07G0592400-T1">
    <property type="protein sequence ID" value="KAI5390822.1"/>
    <property type="gene ID" value="KIW84_075924"/>
</dbReference>
<comment type="caution">
    <text evidence="1">The sequence shown here is derived from an EMBL/GenBank/DDBJ whole genome shotgun (WGS) entry which is preliminary data.</text>
</comment>
<name>A0A9D4VWG5_PEA</name>
<gene>
    <name evidence="1" type="ORF">KIW84_075924</name>
</gene>
<keyword evidence="2" id="KW-1185">Reference proteome</keyword>